<dbReference type="CDD" id="cd13539">
    <property type="entry name" value="PBP2_AvModA"/>
    <property type="match status" value="1"/>
</dbReference>
<dbReference type="RefSeq" id="WP_188843474.1">
    <property type="nucleotide sequence ID" value="NZ_BMOT01000013.1"/>
</dbReference>
<dbReference type="SUPFAM" id="SSF53850">
    <property type="entry name" value="Periplasmic binding protein-like II"/>
    <property type="match status" value="1"/>
</dbReference>
<comment type="similarity">
    <text evidence="1">Belongs to the bacterial solute-binding protein ModA family.</text>
</comment>
<dbReference type="InterPro" id="IPR050682">
    <property type="entry name" value="ModA/WtpA"/>
</dbReference>
<name>A0ABT0L572_9GAMM</name>
<evidence type="ECO:0000313" key="5">
    <source>
        <dbReference type="Proteomes" id="UP001203212"/>
    </source>
</evidence>
<dbReference type="Gene3D" id="3.40.190.10">
    <property type="entry name" value="Periplasmic binding protein-like II"/>
    <property type="match status" value="2"/>
</dbReference>
<dbReference type="Pfam" id="PF13531">
    <property type="entry name" value="SBP_bac_11"/>
    <property type="match status" value="1"/>
</dbReference>
<evidence type="ECO:0000313" key="4">
    <source>
        <dbReference type="EMBL" id="MCL1118552.1"/>
    </source>
</evidence>
<evidence type="ECO:0000256" key="2">
    <source>
        <dbReference type="ARBA" id="ARBA00022723"/>
    </source>
</evidence>
<keyword evidence="3" id="KW-0732">Signal</keyword>
<dbReference type="NCBIfam" id="TIGR01256">
    <property type="entry name" value="modA"/>
    <property type="match status" value="1"/>
</dbReference>
<dbReference type="InterPro" id="IPR044084">
    <property type="entry name" value="AvModA-like_subst-bd"/>
</dbReference>
<comment type="caution">
    <text evidence="4">The sequence shown here is derived from an EMBL/GenBank/DDBJ whole genome shotgun (WGS) entry which is preliminary data.</text>
</comment>
<evidence type="ECO:0000256" key="3">
    <source>
        <dbReference type="ARBA" id="ARBA00022729"/>
    </source>
</evidence>
<dbReference type="InterPro" id="IPR005950">
    <property type="entry name" value="ModA"/>
</dbReference>
<dbReference type="EMBL" id="JAKILK010000011">
    <property type="protein sequence ID" value="MCL1118552.1"/>
    <property type="molecule type" value="Genomic_DNA"/>
</dbReference>
<reference evidence="4 5" key="1">
    <citation type="submission" date="2022-01" db="EMBL/GenBank/DDBJ databases">
        <title>Whole genome-based taxonomy of the Shewanellaceae.</title>
        <authorList>
            <person name="Martin-Rodriguez A.J."/>
        </authorList>
    </citation>
    <scope>NUCLEOTIDE SEQUENCE [LARGE SCALE GENOMIC DNA]</scope>
    <source>
        <strain evidence="4 5">JCM 17801</strain>
    </source>
</reference>
<accession>A0ABT0L572</accession>
<dbReference type="PIRSF" id="PIRSF004846">
    <property type="entry name" value="ModA"/>
    <property type="match status" value="1"/>
</dbReference>
<dbReference type="PANTHER" id="PTHR30632">
    <property type="entry name" value="MOLYBDATE-BINDING PERIPLASMIC PROTEIN"/>
    <property type="match status" value="1"/>
</dbReference>
<keyword evidence="5" id="KW-1185">Reference proteome</keyword>
<organism evidence="4 5">
    <name type="scientific">Shewanella aestuarii</name>
    <dbReference type="NCBI Taxonomy" id="1028752"/>
    <lineage>
        <taxon>Bacteria</taxon>
        <taxon>Pseudomonadati</taxon>
        <taxon>Pseudomonadota</taxon>
        <taxon>Gammaproteobacteria</taxon>
        <taxon>Alteromonadales</taxon>
        <taxon>Shewanellaceae</taxon>
        <taxon>Shewanella</taxon>
    </lineage>
</organism>
<dbReference type="Proteomes" id="UP001203212">
    <property type="component" value="Unassembled WGS sequence"/>
</dbReference>
<sequence length="266" mass="28486">MLVGCLMQPNFAFSSSNPPIAVAANVKFAMDEIAAQFTQDTGMSVRLSYGSSGNFVSQIQHGAPFELLLSADEFYPNQLVKAGFTQDEGLIYAMGRLAIAAAKSSPLALDGQLLGVKELIGLGKLKRFAIANPAHAPYGERAQQVLATQGLWQAIEPHIILGENASQAAQFAVSGSTQGGIVPLSLVLTPNFARIGQYAAIDDALYQPIKQRMVLMKQASTTAVDFYRYMQTPEAQTILIKYGFHVPAATKTSVIHHTLSAPTGNK</sequence>
<gene>
    <name evidence="4" type="primary">modA</name>
    <name evidence="4" type="ORF">L2689_15030</name>
</gene>
<keyword evidence="2" id="KW-0479">Metal-binding</keyword>
<dbReference type="PANTHER" id="PTHR30632:SF14">
    <property type="entry name" value="TUNGSTATE_MOLYBDATE_CHROMATE-BINDING PROTEIN MODA"/>
    <property type="match status" value="1"/>
</dbReference>
<protein>
    <submittedName>
        <fullName evidence="4">Molybdate ABC transporter substrate-binding protein</fullName>
    </submittedName>
</protein>
<proteinExistence type="inferred from homology"/>
<evidence type="ECO:0000256" key="1">
    <source>
        <dbReference type="ARBA" id="ARBA00009175"/>
    </source>
</evidence>